<evidence type="ECO:0000256" key="1">
    <source>
        <dbReference type="ARBA" id="ARBA00007435"/>
    </source>
</evidence>
<dbReference type="Proteomes" id="UP000229500">
    <property type="component" value="Unassembled WGS sequence"/>
</dbReference>
<dbReference type="InterPro" id="IPR035901">
    <property type="entry name" value="GIY-YIG_endonuc_sf"/>
</dbReference>
<dbReference type="Gene3D" id="3.40.1440.10">
    <property type="entry name" value="GIY-YIG endonuclease"/>
    <property type="match status" value="1"/>
</dbReference>
<dbReference type="Pfam" id="PF01541">
    <property type="entry name" value="GIY-YIG"/>
    <property type="match status" value="1"/>
</dbReference>
<gene>
    <name evidence="3" type="ORF">COU96_02990</name>
</gene>
<keyword evidence="3" id="KW-0255">Endonuclease</keyword>
<organism evidence="3 4">
    <name type="scientific">Candidatus Shapirobacteria bacterium CG10_big_fil_rev_8_21_14_0_10_38_14</name>
    <dbReference type="NCBI Taxonomy" id="1974483"/>
    <lineage>
        <taxon>Bacteria</taxon>
        <taxon>Candidatus Shapironibacteriota</taxon>
    </lineage>
</organism>
<feature type="domain" description="GIY-YIG" evidence="2">
    <location>
        <begin position="1"/>
        <end position="78"/>
    </location>
</feature>
<dbReference type="SMART" id="SM00465">
    <property type="entry name" value="GIYc"/>
    <property type="match status" value="1"/>
</dbReference>
<comment type="similarity">
    <text evidence="1">Belongs to the UPF0213 family.</text>
</comment>
<proteinExistence type="inferred from homology"/>
<keyword evidence="3" id="KW-0540">Nuclease</keyword>
<dbReference type="PANTHER" id="PTHR34477:SF1">
    <property type="entry name" value="UPF0213 PROTEIN YHBQ"/>
    <property type="match status" value="1"/>
</dbReference>
<protein>
    <submittedName>
        <fullName evidence="3">Endonuclease</fullName>
    </submittedName>
</protein>
<dbReference type="InterPro" id="IPR000305">
    <property type="entry name" value="GIY-YIG_endonuc"/>
</dbReference>
<evidence type="ECO:0000259" key="2">
    <source>
        <dbReference type="PROSITE" id="PS50164"/>
    </source>
</evidence>
<keyword evidence="3" id="KW-0378">Hydrolase</keyword>
<dbReference type="InterPro" id="IPR050190">
    <property type="entry name" value="UPF0213_domain"/>
</dbReference>
<evidence type="ECO:0000313" key="4">
    <source>
        <dbReference type="Proteomes" id="UP000229500"/>
    </source>
</evidence>
<dbReference type="EMBL" id="PFEL01000108">
    <property type="protein sequence ID" value="PJE68781.1"/>
    <property type="molecule type" value="Genomic_DNA"/>
</dbReference>
<dbReference type="CDD" id="cd10449">
    <property type="entry name" value="GIY-YIG_SLX1_like"/>
    <property type="match status" value="1"/>
</dbReference>
<comment type="caution">
    <text evidence="3">The sequence shown here is derived from an EMBL/GenBank/DDBJ whole genome shotgun (WGS) entry which is preliminary data.</text>
</comment>
<dbReference type="AlphaFoldDB" id="A0A2M8L4S7"/>
<dbReference type="GO" id="GO:0004519">
    <property type="term" value="F:endonuclease activity"/>
    <property type="evidence" value="ECO:0007669"/>
    <property type="project" value="UniProtKB-KW"/>
</dbReference>
<accession>A0A2M8L4S7</accession>
<dbReference type="PANTHER" id="PTHR34477">
    <property type="entry name" value="UPF0213 PROTEIN YHBQ"/>
    <property type="match status" value="1"/>
</dbReference>
<evidence type="ECO:0000313" key="3">
    <source>
        <dbReference type="EMBL" id="PJE68781.1"/>
    </source>
</evidence>
<dbReference type="PROSITE" id="PS50164">
    <property type="entry name" value="GIY_YIG"/>
    <property type="match status" value="1"/>
</dbReference>
<name>A0A2M8L4S7_9BACT</name>
<dbReference type="SUPFAM" id="SSF82771">
    <property type="entry name" value="GIY-YIG endonuclease"/>
    <property type="match status" value="1"/>
</dbReference>
<reference evidence="4" key="1">
    <citation type="submission" date="2017-09" db="EMBL/GenBank/DDBJ databases">
        <title>Depth-based differentiation of microbial function through sediment-hosted aquifers and enrichment of novel symbionts in the deep terrestrial subsurface.</title>
        <authorList>
            <person name="Probst A.J."/>
            <person name="Ladd B."/>
            <person name="Jarett J.K."/>
            <person name="Geller-Mcgrath D.E."/>
            <person name="Sieber C.M.K."/>
            <person name="Emerson J.B."/>
            <person name="Anantharaman K."/>
            <person name="Thomas B.C."/>
            <person name="Malmstrom R."/>
            <person name="Stieglmeier M."/>
            <person name="Klingl A."/>
            <person name="Woyke T."/>
            <person name="Ryan C.M."/>
            <person name="Banfield J.F."/>
        </authorList>
    </citation>
    <scope>NUCLEOTIDE SEQUENCE [LARGE SCALE GENOMIC DNA]</scope>
</reference>
<sequence length="88" mass="10267">MYTVYLAKSLKNNKIYVGFTTKNPNERIREHNSGSNKWSKANRPLELIYFEDFICKADARRREKFLKSGIGKRLKKLIVDSWARSAVG</sequence>